<dbReference type="NCBIfam" id="TIGR00044">
    <property type="entry name" value="YggS family pyridoxal phosphate-dependent enzyme"/>
    <property type="match status" value="1"/>
</dbReference>
<dbReference type="Gene3D" id="3.20.20.10">
    <property type="entry name" value="Alanine racemase"/>
    <property type="match status" value="1"/>
</dbReference>
<proteinExistence type="inferred from homology"/>
<evidence type="ECO:0000256" key="4">
    <source>
        <dbReference type="RuleBase" id="RU004514"/>
    </source>
</evidence>
<dbReference type="AlphaFoldDB" id="A0A2W5Q4G4"/>
<protein>
    <recommendedName>
        <fullName evidence="2">Pyridoxal phosphate homeostasis protein</fullName>
        <shortName evidence="2">PLP homeostasis protein</shortName>
    </recommendedName>
</protein>
<comment type="caution">
    <text evidence="6">The sequence shown here is derived from an EMBL/GenBank/DDBJ whole genome shotgun (WGS) entry which is preliminary data.</text>
</comment>
<dbReference type="InterPro" id="IPR029066">
    <property type="entry name" value="PLP-binding_barrel"/>
</dbReference>
<dbReference type="PANTHER" id="PTHR10146">
    <property type="entry name" value="PROLINE SYNTHETASE CO-TRANSCRIBED BACTERIAL HOMOLOG PROTEIN"/>
    <property type="match status" value="1"/>
</dbReference>
<evidence type="ECO:0000259" key="5">
    <source>
        <dbReference type="Pfam" id="PF01168"/>
    </source>
</evidence>
<evidence type="ECO:0000313" key="7">
    <source>
        <dbReference type="Proteomes" id="UP000249417"/>
    </source>
</evidence>
<dbReference type="PIRSF" id="PIRSF004848">
    <property type="entry name" value="YBL036c_PLPDEIII"/>
    <property type="match status" value="1"/>
</dbReference>
<comment type="function">
    <text evidence="2">Pyridoxal 5'-phosphate (PLP)-binding protein, which is involved in PLP homeostasis.</text>
</comment>
<evidence type="ECO:0000256" key="2">
    <source>
        <dbReference type="HAMAP-Rule" id="MF_02087"/>
    </source>
</evidence>
<dbReference type="HAMAP" id="MF_02087">
    <property type="entry name" value="PLP_homeostasis"/>
    <property type="match status" value="1"/>
</dbReference>
<evidence type="ECO:0000313" key="6">
    <source>
        <dbReference type="EMBL" id="PZQ46270.1"/>
    </source>
</evidence>
<dbReference type="Proteomes" id="UP000249417">
    <property type="component" value="Unassembled WGS sequence"/>
</dbReference>
<dbReference type="InterPro" id="IPR001608">
    <property type="entry name" value="Ala_racemase_N"/>
</dbReference>
<evidence type="ECO:0000256" key="1">
    <source>
        <dbReference type="ARBA" id="ARBA00022898"/>
    </source>
</evidence>
<feature type="modified residue" description="N6-(pyridoxal phosphate)lysine" evidence="2 3">
    <location>
        <position position="35"/>
    </location>
</feature>
<dbReference type="Pfam" id="PF01168">
    <property type="entry name" value="Ala_racemase_N"/>
    <property type="match status" value="1"/>
</dbReference>
<organism evidence="6 7">
    <name type="scientific">Micavibrio aeruginosavorus</name>
    <dbReference type="NCBI Taxonomy" id="349221"/>
    <lineage>
        <taxon>Bacteria</taxon>
        <taxon>Pseudomonadati</taxon>
        <taxon>Bdellovibrionota</taxon>
        <taxon>Bdellovibrionia</taxon>
        <taxon>Bdellovibrionales</taxon>
        <taxon>Pseudobdellovibrionaceae</taxon>
        <taxon>Micavibrio</taxon>
    </lineage>
</organism>
<dbReference type="CDD" id="cd00635">
    <property type="entry name" value="PLPDE_III_YBL036c_like"/>
    <property type="match status" value="1"/>
</dbReference>
<comment type="similarity">
    <text evidence="2 4">Belongs to the pyridoxal phosphate-binding protein YggS/PROSC family.</text>
</comment>
<dbReference type="SUPFAM" id="SSF51419">
    <property type="entry name" value="PLP-binding barrel"/>
    <property type="match status" value="1"/>
</dbReference>
<feature type="domain" description="Alanine racemase N-terminal" evidence="5">
    <location>
        <begin position="16"/>
        <end position="215"/>
    </location>
</feature>
<keyword evidence="1 2" id="KW-0663">Pyridoxal phosphate</keyword>
<gene>
    <name evidence="6" type="ORF">DI551_05450</name>
</gene>
<sequence length="248" mass="27570">MTIAQNFEETFKKIRRAERVAGREEGVAQLVAVTKTQSGQALDAALAIGHRLFGENKVQEAQEHWASRRTSHPDLKLHLIGPLQTNKVKDAVALFDVIETLDRERLADALAAEMKKQGRDLPCFIQVNTGEEEQKSGIAPEEAPTFLAYCRALGLNVTGLMCIPPVDDAPALHFALLKKMAADLGLKNLSMGMSGDFEKAVALGATHVRIGTALFARGFKRSKFGRKRVARRNSYVRLQRCRLRWHLK</sequence>
<dbReference type="EMBL" id="QFQB01000029">
    <property type="protein sequence ID" value="PZQ46270.1"/>
    <property type="molecule type" value="Genomic_DNA"/>
</dbReference>
<name>A0A2W5Q4G4_9BACT</name>
<evidence type="ECO:0000256" key="3">
    <source>
        <dbReference type="PIRSR" id="PIRSR004848-1"/>
    </source>
</evidence>
<accession>A0A2W5Q4G4</accession>
<dbReference type="GO" id="GO:0030170">
    <property type="term" value="F:pyridoxal phosphate binding"/>
    <property type="evidence" value="ECO:0007669"/>
    <property type="project" value="UniProtKB-UniRule"/>
</dbReference>
<dbReference type="PANTHER" id="PTHR10146:SF14">
    <property type="entry name" value="PYRIDOXAL PHOSPHATE HOMEOSTASIS PROTEIN"/>
    <property type="match status" value="1"/>
</dbReference>
<comment type="cofactor">
    <cofactor evidence="3">
        <name>pyridoxal 5'-phosphate</name>
        <dbReference type="ChEBI" id="CHEBI:597326"/>
    </cofactor>
</comment>
<dbReference type="InterPro" id="IPR011078">
    <property type="entry name" value="PyrdxlP_homeostasis"/>
</dbReference>
<dbReference type="FunFam" id="3.20.20.10:FF:000018">
    <property type="entry name" value="Pyridoxal phosphate homeostasis protein"/>
    <property type="match status" value="1"/>
</dbReference>
<reference evidence="6 7" key="1">
    <citation type="submission" date="2017-08" db="EMBL/GenBank/DDBJ databases">
        <title>Infants hospitalized years apart are colonized by the same room-sourced microbial strains.</title>
        <authorList>
            <person name="Brooks B."/>
            <person name="Olm M.R."/>
            <person name="Firek B.A."/>
            <person name="Baker R."/>
            <person name="Thomas B.C."/>
            <person name="Morowitz M.J."/>
            <person name="Banfield J.F."/>
        </authorList>
    </citation>
    <scope>NUCLEOTIDE SEQUENCE [LARGE SCALE GENOMIC DNA]</scope>
    <source>
        <strain evidence="6">S2_005_002_R2_29</strain>
    </source>
</reference>